<keyword evidence="2 4" id="KW-0378">Hydrolase</keyword>
<protein>
    <submittedName>
        <fullName evidence="4">PaaI family thioesterase</fullName>
        <ecNumber evidence="4">3.1.2.-</ecNumber>
    </submittedName>
</protein>
<sequence length="140" mass="15099">MTTDSSTLPAHDHQEDIGPFGELVGLRITAWEIDRIEIALQVDRKHLNRGQALHGGMVSTLADAACGGSGTHPEMPEGQRRAVTLSLNIHFIGPGREGSRLMAVGEKIGGGRSIFFSRCEIRDEDGKLVATGEGTFRYVS</sequence>
<gene>
    <name evidence="4" type="ORF">ACFOW6_16215</name>
</gene>
<comment type="caution">
    <text evidence="4">The sequence shown here is derived from an EMBL/GenBank/DDBJ whole genome shotgun (WGS) entry which is preliminary data.</text>
</comment>
<evidence type="ECO:0000256" key="2">
    <source>
        <dbReference type="ARBA" id="ARBA00022801"/>
    </source>
</evidence>
<dbReference type="InterPro" id="IPR029069">
    <property type="entry name" value="HotDog_dom_sf"/>
</dbReference>
<evidence type="ECO:0000313" key="4">
    <source>
        <dbReference type="EMBL" id="MFC4353095.1"/>
    </source>
</evidence>
<dbReference type="SUPFAM" id="SSF54637">
    <property type="entry name" value="Thioesterase/thiol ester dehydrase-isomerase"/>
    <property type="match status" value="1"/>
</dbReference>
<name>A0ABV8URF1_9PROT</name>
<accession>A0ABV8URF1</accession>
<dbReference type="Pfam" id="PF03061">
    <property type="entry name" value="4HBT"/>
    <property type="match status" value="1"/>
</dbReference>
<reference evidence="5" key="1">
    <citation type="journal article" date="2019" name="Int. J. Syst. Evol. Microbiol.">
        <title>The Global Catalogue of Microorganisms (GCM) 10K type strain sequencing project: providing services to taxonomists for standard genome sequencing and annotation.</title>
        <authorList>
            <consortium name="The Broad Institute Genomics Platform"/>
            <consortium name="The Broad Institute Genome Sequencing Center for Infectious Disease"/>
            <person name="Wu L."/>
            <person name="Ma J."/>
        </authorList>
    </citation>
    <scope>NUCLEOTIDE SEQUENCE [LARGE SCALE GENOMIC DNA]</scope>
    <source>
        <strain evidence="5">CECT 8472</strain>
    </source>
</reference>
<dbReference type="EMBL" id="JBHSCW010000011">
    <property type="protein sequence ID" value="MFC4353095.1"/>
    <property type="molecule type" value="Genomic_DNA"/>
</dbReference>
<dbReference type="InterPro" id="IPR039298">
    <property type="entry name" value="ACOT13"/>
</dbReference>
<dbReference type="InterPro" id="IPR006683">
    <property type="entry name" value="Thioestr_dom"/>
</dbReference>
<evidence type="ECO:0000259" key="3">
    <source>
        <dbReference type="Pfam" id="PF03061"/>
    </source>
</evidence>
<dbReference type="Proteomes" id="UP001595799">
    <property type="component" value="Unassembled WGS sequence"/>
</dbReference>
<dbReference type="PANTHER" id="PTHR21660:SF1">
    <property type="entry name" value="ACYL-COENZYME A THIOESTERASE 13"/>
    <property type="match status" value="1"/>
</dbReference>
<organism evidence="4 5">
    <name type="scientific">Fodinicurvata halophila</name>
    <dbReference type="NCBI Taxonomy" id="1419723"/>
    <lineage>
        <taxon>Bacteria</taxon>
        <taxon>Pseudomonadati</taxon>
        <taxon>Pseudomonadota</taxon>
        <taxon>Alphaproteobacteria</taxon>
        <taxon>Rhodospirillales</taxon>
        <taxon>Rhodovibrionaceae</taxon>
        <taxon>Fodinicurvata</taxon>
    </lineage>
</organism>
<evidence type="ECO:0000256" key="1">
    <source>
        <dbReference type="ARBA" id="ARBA00008324"/>
    </source>
</evidence>
<dbReference type="CDD" id="cd03443">
    <property type="entry name" value="PaaI_thioesterase"/>
    <property type="match status" value="1"/>
</dbReference>
<keyword evidence="5" id="KW-1185">Reference proteome</keyword>
<dbReference type="Gene3D" id="3.10.129.10">
    <property type="entry name" value="Hotdog Thioesterase"/>
    <property type="match status" value="1"/>
</dbReference>
<proteinExistence type="inferred from homology"/>
<feature type="domain" description="Thioesterase" evidence="3">
    <location>
        <begin position="52"/>
        <end position="130"/>
    </location>
</feature>
<dbReference type="RefSeq" id="WP_382423472.1">
    <property type="nucleotide sequence ID" value="NZ_JBHSCW010000011.1"/>
</dbReference>
<comment type="similarity">
    <text evidence="1">Belongs to the thioesterase PaaI family.</text>
</comment>
<dbReference type="PANTHER" id="PTHR21660">
    <property type="entry name" value="THIOESTERASE SUPERFAMILY MEMBER-RELATED"/>
    <property type="match status" value="1"/>
</dbReference>
<dbReference type="InterPro" id="IPR003736">
    <property type="entry name" value="PAAI_dom"/>
</dbReference>
<dbReference type="EC" id="3.1.2.-" evidence="4"/>
<dbReference type="NCBIfam" id="TIGR00369">
    <property type="entry name" value="unchar_dom_1"/>
    <property type="match status" value="1"/>
</dbReference>
<evidence type="ECO:0000313" key="5">
    <source>
        <dbReference type="Proteomes" id="UP001595799"/>
    </source>
</evidence>
<dbReference type="GO" id="GO:0016787">
    <property type="term" value="F:hydrolase activity"/>
    <property type="evidence" value="ECO:0007669"/>
    <property type="project" value="UniProtKB-KW"/>
</dbReference>